<dbReference type="Proteomes" id="UP000472755">
    <property type="component" value="Unassembled WGS sequence"/>
</dbReference>
<proteinExistence type="predicted"/>
<accession>A0A6L6LZB5</accession>
<dbReference type="RefSeq" id="WP_172726246.1">
    <property type="nucleotide sequence ID" value="NZ_JAFHCJ010000043.1"/>
</dbReference>
<dbReference type="AlphaFoldDB" id="A0A6L6LZB5"/>
<gene>
    <name evidence="1" type="ORF">GMD59_14205</name>
</gene>
<evidence type="ECO:0000313" key="1">
    <source>
        <dbReference type="EMBL" id="MTS28431.1"/>
    </source>
</evidence>
<evidence type="ECO:0000313" key="2">
    <source>
        <dbReference type="Proteomes" id="UP000472755"/>
    </source>
</evidence>
<name>A0A6L6LZB5_9FIRM</name>
<protein>
    <submittedName>
        <fullName evidence="1">Uncharacterized protein</fullName>
    </submittedName>
</protein>
<sequence length="54" mass="6031">MARKKANRGVKGEGYFSQVGGKYIYKIPAGTHGANNRRDFVANEAQGEIVRKYK</sequence>
<reference evidence="1 2" key="1">
    <citation type="journal article" date="2019" name="Nat. Med.">
        <title>A library of human gut bacterial isolates paired with longitudinal multiomics data enables mechanistic microbiome research.</title>
        <authorList>
            <person name="Poyet M."/>
            <person name="Groussin M."/>
            <person name="Gibbons S.M."/>
            <person name="Avila-Pacheco J."/>
            <person name="Jiang X."/>
            <person name="Kearney S.M."/>
            <person name="Perrotta A.R."/>
            <person name="Berdy B."/>
            <person name="Zhao S."/>
            <person name="Lieberman T.D."/>
            <person name="Swanson P.K."/>
            <person name="Smith M."/>
            <person name="Roesemann S."/>
            <person name="Alexander J.E."/>
            <person name="Rich S.A."/>
            <person name="Livny J."/>
            <person name="Vlamakis H."/>
            <person name="Clish C."/>
            <person name="Bullock K."/>
            <person name="Deik A."/>
            <person name="Scott J."/>
            <person name="Pierce K.A."/>
            <person name="Xavier R.J."/>
            <person name="Alm E.J."/>
        </authorList>
    </citation>
    <scope>NUCLEOTIDE SEQUENCE [LARGE SCALE GENOMIC DNA]</scope>
    <source>
        <strain evidence="1 2">BIOML-A4</strain>
    </source>
</reference>
<comment type="caution">
    <text evidence="1">The sequence shown here is derived from an EMBL/GenBank/DDBJ whole genome shotgun (WGS) entry which is preliminary data.</text>
</comment>
<organism evidence="1 2">
    <name type="scientific">Ruthenibacterium lactatiformans</name>
    <dbReference type="NCBI Taxonomy" id="1550024"/>
    <lineage>
        <taxon>Bacteria</taxon>
        <taxon>Bacillati</taxon>
        <taxon>Bacillota</taxon>
        <taxon>Clostridia</taxon>
        <taxon>Eubacteriales</taxon>
        <taxon>Oscillospiraceae</taxon>
        <taxon>Ruthenibacterium</taxon>
    </lineage>
</organism>
<dbReference type="EMBL" id="WMZU01000027">
    <property type="protein sequence ID" value="MTS28431.1"/>
    <property type="molecule type" value="Genomic_DNA"/>
</dbReference>